<dbReference type="Proteomes" id="UP000654482">
    <property type="component" value="Unassembled WGS sequence"/>
</dbReference>
<dbReference type="RefSeq" id="WP_194027573.1">
    <property type="nucleotide sequence ID" value="NZ_JADEWZ010000001.1"/>
</dbReference>
<keyword evidence="7" id="KW-1185">Reference proteome</keyword>
<feature type="domain" description="Asparagine synthetase" evidence="5">
    <location>
        <begin position="245"/>
        <end position="485"/>
    </location>
</feature>
<dbReference type="InterPro" id="IPR051786">
    <property type="entry name" value="ASN_synthetase/amidase"/>
</dbReference>
<dbReference type="AlphaFoldDB" id="A0A8J7DSP5"/>
<dbReference type="InterPro" id="IPR014729">
    <property type="entry name" value="Rossmann-like_a/b/a_fold"/>
</dbReference>
<accession>A0A8J7DSP5</accession>
<organism evidence="6 7">
    <name type="scientific">Lusitaniella coriacea LEGE 07157</name>
    <dbReference type="NCBI Taxonomy" id="945747"/>
    <lineage>
        <taxon>Bacteria</taxon>
        <taxon>Bacillati</taxon>
        <taxon>Cyanobacteriota</taxon>
        <taxon>Cyanophyceae</taxon>
        <taxon>Spirulinales</taxon>
        <taxon>Lusitaniellaceae</taxon>
        <taxon>Lusitaniella</taxon>
    </lineage>
</organism>
<proteinExistence type="predicted"/>
<keyword evidence="3" id="KW-0061">Asparagine biosynthesis</keyword>
<dbReference type="GO" id="GO:0006529">
    <property type="term" value="P:asparagine biosynthetic process"/>
    <property type="evidence" value="ECO:0007669"/>
    <property type="project" value="UniProtKB-KW"/>
</dbReference>
<dbReference type="GO" id="GO:0004066">
    <property type="term" value="F:asparagine synthase (glutamine-hydrolyzing) activity"/>
    <property type="evidence" value="ECO:0007669"/>
    <property type="project" value="UniProtKB-EC"/>
</dbReference>
<comment type="catalytic activity">
    <reaction evidence="4">
        <text>L-aspartate + L-glutamine + ATP + H2O = L-asparagine + L-glutamate + AMP + diphosphate + H(+)</text>
        <dbReference type="Rhea" id="RHEA:12228"/>
        <dbReference type="ChEBI" id="CHEBI:15377"/>
        <dbReference type="ChEBI" id="CHEBI:15378"/>
        <dbReference type="ChEBI" id="CHEBI:29985"/>
        <dbReference type="ChEBI" id="CHEBI:29991"/>
        <dbReference type="ChEBI" id="CHEBI:30616"/>
        <dbReference type="ChEBI" id="CHEBI:33019"/>
        <dbReference type="ChEBI" id="CHEBI:58048"/>
        <dbReference type="ChEBI" id="CHEBI:58359"/>
        <dbReference type="ChEBI" id="CHEBI:456215"/>
        <dbReference type="EC" id="6.3.5.4"/>
    </reaction>
</comment>
<sequence length="600" mass="68751">MNLRKNKMLDSHLVGFVVSKALDPAQIARRDKSLQQTLSHFPWLTNQKLEIGDTEIIFWGHPPLENCIHRTQNGDWLVLIGQPIDPISWTKIENALTEATSPQDFDFPFDGRFVLLLIRFNGKHWFVWNDWLGSILVFHTQMGSASIASTLESVVVDTVDYRSDRFCLPGIVSLLLNFVCVGNLTLFEGMTTLRADCMAAWTPQGFSLTQKNTVKPSDERWHEGWDELIDEMYELSRQAILEVVKTQSSWTLPLSGGLDSRLIAAVGAEAGVDYQSFTYGNAHSRDVMFARQVAEYLNIPWSRFEIPNDFLAQHNLMWADWFGSSRDFHGLYQIDFLEYLRTTSLNSVLLGYVGDALAGAHLQSMSKLHKENHPIAPYITGSIWSLNEIRTLFKKPIDEAIQQVSTTLEREMKSIDGSWFQSLMMLDLRQRQRLYISYQPIMYDYYLGVSTPFLNRAYANFCLSLPRTVLEDRRLLKEMYRRYYPNLASISGGCAKNEAMRMTDRYVMKRIIARKLPSKLRLGLFQEFADAPSAVNLGKVLKNSGDKSVPFSLKALHLLDSWFDCEKLRHLCKQSTTGQQAPYKKLSTLFPIAMRIAPFK</sequence>
<dbReference type="Pfam" id="PF00733">
    <property type="entry name" value="Asn_synthase"/>
    <property type="match status" value="1"/>
</dbReference>
<dbReference type="EMBL" id="JADEWZ010000001">
    <property type="protein sequence ID" value="MBE9114502.1"/>
    <property type="molecule type" value="Genomic_DNA"/>
</dbReference>
<dbReference type="Gene3D" id="3.40.50.620">
    <property type="entry name" value="HUPs"/>
    <property type="match status" value="1"/>
</dbReference>
<evidence type="ECO:0000256" key="4">
    <source>
        <dbReference type="ARBA" id="ARBA00048741"/>
    </source>
</evidence>
<dbReference type="PANTHER" id="PTHR43284:SF1">
    <property type="entry name" value="ASPARAGINE SYNTHETASE"/>
    <property type="match status" value="1"/>
</dbReference>
<evidence type="ECO:0000313" key="6">
    <source>
        <dbReference type="EMBL" id="MBE9114502.1"/>
    </source>
</evidence>
<comment type="caution">
    <text evidence="6">The sequence shown here is derived from an EMBL/GenBank/DDBJ whole genome shotgun (WGS) entry which is preliminary data.</text>
</comment>
<evidence type="ECO:0000256" key="1">
    <source>
        <dbReference type="ARBA" id="ARBA00005187"/>
    </source>
</evidence>
<dbReference type="EC" id="6.3.5.4" evidence="2"/>
<comment type="pathway">
    <text evidence="1">Amino-acid biosynthesis; L-asparagine biosynthesis; L-asparagine from L-aspartate (L-Gln route): step 1/1.</text>
</comment>
<evidence type="ECO:0000259" key="5">
    <source>
        <dbReference type="Pfam" id="PF00733"/>
    </source>
</evidence>
<dbReference type="InterPro" id="IPR001962">
    <property type="entry name" value="Asn_synthase"/>
</dbReference>
<evidence type="ECO:0000256" key="2">
    <source>
        <dbReference type="ARBA" id="ARBA00012737"/>
    </source>
</evidence>
<gene>
    <name evidence="6" type="ORF">IQ249_01210</name>
</gene>
<reference evidence="6" key="1">
    <citation type="submission" date="2020-10" db="EMBL/GenBank/DDBJ databases">
        <authorList>
            <person name="Castelo-Branco R."/>
            <person name="Eusebio N."/>
            <person name="Adriana R."/>
            <person name="Vieira A."/>
            <person name="Brugerolle De Fraissinette N."/>
            <person name="Rezende De Castro R."/>
            <person name="Schneider M.P."/>
            <person name="Vasconcelos V."/>
            <person name="Leao P.N."/>
        </authorList>
    </citation>
    <scope>NUCLEOTIDE SEQUENCE</scope>
    <source>
        <strain evidence="6">LEGE 07157</strain>
    </source>
</reference>
<evidence type="ECO:0000256" key="3">
    <source>
        <dbReference type="ARBA" id="ARBA00022888"/>
    </source>
</evidence>
<protein>
    <recommendedName>
        <fullName evidence="2">asparagine synthase (glutamine-hydrolyzing)</fullName>
        <ecNumber evidence="2">6.3.5.4</ecNumber>
    </recommendedName>
</protein>
<evidence type="ECO:0000313" key="7">
    <source>
        <dbReference type="Proteomes" id="UP000654482"/>
    </source>
</evidence>
<keyword evidence="3" id="KW-0028">Amino-acid biosynthesis</keyword>
<dbReference type="SUPFAM" id="SSF52402">
    <property type="entry name" value="Adenine nucleotide alpha hydrolases-like"/>
    <property type="match status" value="1"/>
</dbReference>
<name>A0A8J7DSP5_9CYAN</name>
<dbReference type="PANTHER" id="PTHR43284">
    <property type="entry name" value="ASPARAGINE SYNTHETASE (GLUTAMINE-HYDROLYZING)"/>
    <property type="match status" value="1"/>
</dbReference>